<dbReference type="Proteomes" id="UP000278962">
    <property type="component" value="Unassembled WGS sequence"/>
</dbReference>
<protein>
    <submittedName>
        <fullName evidence="5">Phosphoserine phosphatase</fullName>
    </submittedName>
</protein>
<comment type="caution">
    <text evidence="5">The sequence shown here is derived from an EMBL/GenBank/DDBJ whole genome shotgun (WGS) entry which is preliminary data.</text>
</comment>
<dbReference type="AlphaFoldDB" id="A0A660LBV9"/>
<dbReference type="Pfam" id="PF12710">
    <property type="entry name" value="HAD"/>
    <property type="match status" value="1"/>
</dbReference>
<sequence>MTERPHILPPPPGGGAIKREGERGAAFFDLDRTLIAGSSSFQFGRVAYKAGMLSRRDLARDAYENLKFRLQGSTDASTDLVRERVGKMLEGAKVRDLQRLSGPVLAGVLPRLYPRMLELAYEHQDAGRPIFICTAAAQEMAELLAIVLTFDGAVGSVAEVVDGVYTGREGGPFNYREGKAQALRELAEREAIDLAASYAYSDSESDLPMLRLVGHPVAVNPDKELARVAREEEWEIMRFERLGRKLRVLGAAAAVAGGAAAARVAVR</sequence>
<dbReference type="NCBIfam" id="TIGR01488">
    <property type="entry name" value="HAD-SF-IB"/>
    <property type="match status" value="1"/>
</dbReference>
<dbReference type="InterPro" id="IPR023214">
    <property type="entry name" value="HAD_sf"/>
</dbReference>
<evidence type="ECO:0000256" key="3">
    <source>
        <dbReference type="ARBA" id="ARBA00022801"/>
    </source>
</evidence>
<dbReference type="EMBL" id="RBIL01000001">
    <property type="protein sequence ID" value="RKQ91320.1"/>
    <property type="molecule type" value="Genomic_DNA"/>
</dbReference>
<dbReference type="Gene3D" id="3.40.50.1000">
    <property type="entry name" value="HAD superfamily/HAD-like"/>
    <property type="match status" value="1"/>
</dbReference>
<dbReference type="InterPro" id="IPR050582">
    <property type="entry name" value="HAD-like_SerB"/>
</dbReference>
<accession>A0A660LBV9</accession>
<keyword evidence="2" id="KW-0479">Metal-binding</keyword>
<name>A0A660LBV9_9ACTN</name>
<proteinExistence type="inferred from homology"/>
<dbReference type="OrthoDB" id="25607at2"/>
<gene>
    <name evidence="5" type="ORF">C8N24_1142</name>
</gene>
<reference evidence="5 6" key="1">
    <citation type="submission" date="2018-10" db="EMBL/GenBank/DDBJ databases">
        <title>Genomic Encyclopedia of Archaeal and Bacterial Type Strains, Phase II (KMG-II): from individual species to whole genera.</title>
        <authorList>
            <person name="Goeker M."/>
        </authorList>
    </citation>
    <scope>NUCLEOTIDE SEQUENCE [LARGE SCALE GENOMIC DNA]</scope>
    <source>
        <strain evidence="5 6">DSM 14954</strain>
    </source>
</reference>
<dbReference type="Gene3D" id="1.20.1440.100">
    <property type="entry name" value="SG protein - dephosphorylation function"/>
    <property type="match status" value="1"/>
</dbReference>
<comment type="similarity">
    <text evidence="1">Belongs to the HAD-like hydrolase superfamily. SerB family.</text>
</comment>
<dbReference type="CDD" id="cd02612">
    <property type="entry name" value="HAD_PGPPase"/>
    <property type="match status" value="1"/>
</dbReference>
<dbReference type="PANTHER" id="PTHR43344:SF13">
    <property type="entry name" value="PHOSPHATASE RV3661-RELATED"/>
    <property type="match status" value="1"/>
</dbReference>
<dbReference type="SUPFAM" id="SSF56784">
    <property type="entry name" value="HAD-like"/>
    <property type="match status" value="1"/>
</dbReference>
<evidence type="ECO:0000313" key="5">
    <source>
        <dbReference type="EMBL" id="RKQ91320.1"/>
    </source>
</evidence>
<dbReference type="NCBIfam" id="TIGR01490">
    <property type="entry name" value="HAD-SF-IB-hyp1"/>
    <property type="match status" value="1"/>
</dbReference>
<evidence type="ECO:0000313" key="6">
    <source>
        <dbReference type="Proteomes" id="UP000278962"/>
    </source>
</evidence>
<dbReference type="PANTHER" id="PTHR43344">
    <property type="entry name" value="PHOSPHOSERINE PHOSPHATASE"/>
    <property type="match status" value="1"/>
</dbReference>
<keyword evidence="3" id="KW-0378">Hydrolase</keyword>
<dbReference type="GO" id="GO:0046872">
    <property type="term" value="F:metal ion binding"/>
    <property type="evidence" value="ECO:0007669"/>
    <property type="project" value="UniProtKB-KW"/>
</dbReference>
<keyword evidence="4" id="KW-0460">Magnesium</keyword>
<dbReference type="GO" id="GO:0016787">
    <property type="term" value="F:hydrolase activity"/>
    <property type="evidence" value="ECO:0007669"/>
    <property type="project" value="UniProtKB-KW"/>
</dbReference>
<dbReference type="InterPro" id="IPR006385">
    <property type="entry name" value="HAD_hydro_SerB1"/>
</dbReference>
<dbReference type="InterPro" id="IPR036412">
    <property type="entry name" value="HAD-like_sf"/>
</dbReference>
<keyword evidence="6" id="KW-1185">Reference proteome</keyword>
<organism evidence="5 6">
    <name type="scientific">Solirubrobacter pauli</name>
    <dbReference type="NCBI Taxonomy" id="166793"/>
    <lineage>
        <taxon>Bacteria</taxon>
        <taxon>Bacillati</taxon>
        <taxon>Actinomycetota</taxon>
        <taxon>Thermoleophilia</taxon>
        <taxon>Solirubrobacterales</taxon>
        <taxon>Solirubrobacteraceae</taxon>
        <taxon>Solirubrobacter</taxon>
    </lineage>
</organism>
<evidence type="ECO:0000256" key="2">
    <source>
        <dbReference type="ARBA" id="ARBA00022723"/>
    </source>
</evidence>
<evidence type="ECO:0000256" key="1">
    <source>
        <dbReference type="ARBA" id="ARBA00009184"/>
    </source>
</evidence>
<dbReference type="RefSeq" id="WP_121248833.1">
    <property type="nucleotide sequence ID" value="NZ_RBIL01000001.1"/>
</dbReference>
<evidence type="ECO:0000256" key="4">
    <source>
        <dbReference type="ARBA" id="ARBA00022842"/>
    </source>
</evidence>